<comment type="subcellular location">
    <subcellularLocation>
        <location evidence="1">Cell membrane</location>
        <topology evidence="1">Multi-pass membrane protein</topology>
    </subcellularLocation>
</comment>
<keyword evidence="6 7" id="KW-0472">Membrane</keyword>
<dbReference type="PANTHER" id="PTHR42718:SF47">
    <property type="entry name" value="METHYL VIOLOGEN RESISTANCE PROTEIN SMVA"/>
    <property type="match status" value="1"/>
</dbReference>
<keyword evidence="3" id="KW-1003">Cell membrane</keyword>
<gene>
    <name evidence="8" type="ORF">GC106_87460</name>
</gene>
<comment type="caution">
    <text evidence="8">The sequence shown here is derived from an EMBL/GenBank/DDBJ whole genome shotgun (WGS) entry which is preliminary data.</text>
</comment>
<sequence>MLGMSSLTAALWSAPSFVGMAAGTTAAAALARRIRLGLVIIGALVLAASGLALISGVRVDSGLAVLVTGSTAMAASVGAVVALATDLVVASAPPERAGSASALSETGTELGGALGMAVLGSVDVAVYRAELTDTMPAGLPPETAAAARDTLGAAVATEADLPRQTVTRLAV</sequence>
<evidence type="ECO:0000256" key="4">
    <source>
        <dbReference type="ARBA" id="ARBA00022692"/>
    </source>
</evidence>
<protein>
    <recommendedName>
        <fullName evidence="10">MFS transporter</fullName>
    </recommendedName>
</protein>
<feature type="transmembrane region" description="Helical" evidence="7">
    <location>
        <begin position="36"/>
        <end position="56"/>
    </location>
</feature>
<evidence type="ECO:0000313" key="8">
    <source>
        <dbReference type="EMBL" id="NRN71466.1"/>
    </source>
</evidence>
<evidence type="ECO:0008006" key="10">
    <source>
        <dbReference type="Google" id="ProtNLM"/>
    </source>
</evidence>
<evidence type="ECO:0000256" key="5">
    <source>
        <dbReference type="ARBA" id="ARBA00022989"/>
    </source>
</evidence>
<evidence type="ECO:0000313" key="9">
    <source>
        <dbReference type="Proteomes" id="UP000763557"/>
    </source>
</evidence>
<evidence type="ECO:0000256" key="1">
    <source>
        <dbReference type="ARBA" id="ARBA00004651"/>
    </source>
</evidence>
<dbReference type="SUPFAM" id="SSF103473">
    <property type="entry name" value="MFS general substrate transporter"/>
    <property type="match status" value="1"/>
</dbReference>
<dbReference type="InterPro" id="IPR036259">
    <property type="entry name" value="MFS_trans_sf"/>
</dbReference>
<evidence type="ECO:0000256" key="2">
    <source>
        <dbReference type="ARBA" id="ARBA00022448"/>
    </source>
</evidence>
<keyword evidence="5 7" id="KW-1133">Transmembrane helix</keyword>
<keyword evidence="2" id="KW-0813">Transport</keyword>
<dbReference type="PANTHER" id="PTHR42718">
    <property type="entry name" value="MAJOR FACILITATOR SUPERFAMILY MULTIDRUG TRANSPORTER MFSC"/>
    <property type="match status" value="1"/>
</dbReference>
<keyword evidence="4 7" id="KW-0812">Transmembrane</keyword>
<reference evidence="8 9" key="1">
    <citation type="submission" date="2020-01" db="EMBL/GenBank/DDBJ databases">
        <title>Kibdelosporangium persica a novel Actinomycetes from a hot desert in Iran.</title>
        <authorList>
            <person name="Safaei N."/>
            <person name="Zaburannyi N."/>
            <person name="Mueller R."/>
            <person name="Wink J."/>
        </authorList>
    </citation>
    <scope>NUCLEOTIDE SEQUENCE [LARGE SCALE GENOMIC DNA]</scope>
    <source>
        <strain evidence="8 9">4NS15</strain>
    </source>
</reference>
<proteinExistence type="predicted"/>
<feature type="transmembrane region" description="Helical" evidence="7">
    <location>
        <begin position="63"/>
        <end position="84"/>
    </location>
</feature>
<organism evidence="8 9">
    <name type="scientific">Kibdelosporangium persicum</name>
    <dbReference type="NCBI Taxonomy" id="2698649"/>
    <lineage>
        <taxon>Bacteria</taxon>
        <taxon>Bacillati</taxon>
        <taxon>Actinomycetota</taxon>
        <taxon>Actinomycetes</taxon>
        <taxon>Pseudonocardiales</taxon>
        <taxon>Pseudonocardiaceae</taxon>
        <taxon>Kibdelosporangium</taxon>
    </lineage>
</organism>
<evidence type="ECO:0000256" key="3">
    <source>
        <dbReference type="ARBA" id="ARBA00022475"/>
    </source>
</evidence>
<dbReference type="Gene3D" id="1.20.1250.20">
    <property type="entry name" value="MFS general substrate transporter like domains"/>
    <property type="match status" value="1"/>
</dbReference>
<evidence type="ECO:0000256" key="6">
    <source>
        <dbReference type="ARBA" id="ARBA00023136"/>
    </source>
</evidence>
<name>A0ABX2FJ80_9PSEU</name>
<accession>A0ABX2FJ80</accession>
<keyword evidence="9" id="KW-1185">Reference proteome</keyword>
<evidence type="ECO:0000256" key="7">
    <source>
        <dbReference type="SAM" id="Phobius"/>
    </source>
</evidence>
<dbReference type="EMBL" id="JAAATY010000079">
    <property type="protein sequence ID" value="NRN71466.1"/>
    <property type="molecule type" value="Genomic_DNA"/>
</dbReference>
<dbReference type="Proteomes" id="UP000763557">
    <property type="component" value="Unassembled WGS sequence"/>
</dbReference>